<keyword evidence="13" id="KW-1185">Reference proteome</keyword>
<evidence type="ECO:0000313" key="11">
    <source>
        <dbReference type="EMBL" id="KAF5819881.1"/>
    </source>
</evidence>
<feature type="domain" description="Myb-like" evidence="9">
    <location>
        <begin position="78"/>
        <end position="128"/>
    </location>
</feature>
<feature type="domain" description="HTH myb-type" evidence="10">
    <location>
        <begin position="78"/>
        <end position="132"/>
    </location>
</feature>
<evidence type="ECO:0000256" key="4">
    <source>
        <dbReference type="ARBA" id="ARBA00023125"/>
    </source>
</evidence>
<organism evidence="12 13">
    <name type="scientific">Helianthus annuus</name>
    <name type="common">Common sunflower</name>
    <dbReference type="NCBI Taxonomy" id="4232"/>
    <lineage>
        <taxon>Eukaryota</taxon>
        <taxon>Viridiplantae</taxon>
        <taxon>Streptophyta</taxon>
        <taxon>Embryophyta</taxon>
        <taxon>Tracheophyta</taxon>
        <taxon>Spermatophyta</taxon>
        <taxon>Magnoliopsida</taxon>
        <taxon>eudicotyledons</taxon>
        <taxon>Gunneridae</taxon>
        <taxon>Pentapetalae</taxon>
        <taxon>asterids</taxon>
        <taxon>campanulids</taxon>
        <taxon>Asterales</taxon>
        <taxon>Asteraceae</taxon>
        <taxon>Asteroideae</taxon>
        <taxon>Heliantheae alliance</taxon>
        <taxon>Heliantheae</taxon>
        <taxon>Helianthus</taxon>
    </lineage>
</organism>
<dbReference type="InterPro" id="IPR009057">
    <property type="entry name" value="Homeodomain-like_sf"/>
</dbReference>
<keyword evidence="3" id="KW-0805">Transcription regulation</keyword>
<dbReference type="GO" id="GO:0005634">
    <property type="term" value="C:nucleus"/>
    <property type="evidence" value="ECO:0000318"/>
    <property type="project" value="GO_Central"/>
</dbReference>
<dbReference type="EMBL" id="MNCJ02000317">
    <property type="protein sequence ID" value="KAF5819881.1"/>
    <property type="molecule type" value="Genomic_DNA"/>
</dbReference>
<dbReference type="Pfam" id="PF00249">
    <property type="entry name" value="Myb_DNA-binding"/>
    <property type="match status" value="2"/>
</dbReference>
<dbReference type="EMBL" id="CM007891">
    <property type="protein sequence ID" value="OTG35381.1"/>
    <property type="molecule type" value="Genomic_DNA"/>
</dbReference>
<evidence type="ECO:0000256" key="7">
    <source>
        <dbReference type="ARBA" id="ARBA00023242"/>
    </source>
</evidence>
<evidence type="ECO:0000313" key="12">
    <source>
        <dbReference type="EMBL" id="OTG35381.1"/>
    </source>
</evidence>
<dbReference type="AlphaFoldDB" id="A0A251VKX8"/>
<keyword evidence="6" id="KW-0804">Transcription</keyword>
<dbReference type="PROSITE" id="PS51294">
    <property type="entry name" value="HTH_MYB"/>
    <property type="match status" value="2"/>
</dbReference>
<dbReference type="Gramene" id="mRNA:HanXRQr2_Chr02g0082621">
    <property type="protein sequence ID" value="mRNA:HanXRQr2_Chr02g0082621"/>
    <property type="gene ID" value="HanXRQr2_Chr02g0082621"/>
</dbReference>
<proteinExistence type="predicted"/>
<keyword evidence="7" id="KW-0539">Nucleus</keyword>
<evidence type="ECO:0000256" key="6">
    <source>
        <dbReference type="ARBA" id="ARBA00023163"/>
    </source>
</evidence>
<name>A0A251VKX8_HELAN</name>
<keyword evidence="4" id="KW-0238">DNA-binding</keyword>
<dbReference type="GO" id="GO:0006355">
    <property type="term" value="P:regulation of DNA-templated transcription"/>
    <property type="evidence" value="ECO:0000318"/>
    <property type="project" value="GO_Central"/>
</dbReference>
<protein>
    <submittedName>
        <fullName evidence="12">Putative myb domain protein 83</fullName>
    </submittedName>
    <submittedName>
        <fullName evidence="11">Transcription factor MYB family</fullName>
    </submittedName>
</protein>
<evidence type="ECO:0000256" key="1">
    <source>
        <dbReference type="ARBA" id="ARBA00004123"/>
    </source>
</evidence>
<dbReference type="Gene3D" id="1.10.10.60">
    <property type="entry name" value="Homeodomain-like"/>
    <property type="match status" value="2"/>
</dbReference>
<dbReference type="FunFam" id="1.10.10.60:FF:000077">
    <property type="entry name" value="MYB transcription factor"/>
    <property type="match status" value="1"/>
</dbReference>
<evidence type="ECO:0000259" key="10">
    <source>
        <dbReference type="PROSITE" id="PS51294"/>
    </source>
</evidence>
<sequence length="336" mass="37853">MRKPIGGANEPHNSISSAKGTAITTMKMRKGLWSPEEDEKLMNYMITNGQGCWSDIARNAGLQRCGKSCRLRWINYLRPDLKRGAFSPQEEEVIIHLHSLLGNRWSQIAARLPGRTDNEIKNFWNSTVKKRLKKNTTSNSSSPNTSHDSSSSEHRDIMGGLMSMHDSSNIMAMYMDATRRSLSSSSLQTMNINQLIEQLPLTNDHNGPNMPILHASSYGTTQVGMDGNGINYNGCYEIFGGNLGLEDEMFNIPPLDNMTDNNQEIKCENLDDSNSIIMTNNMNNIILSQCYNNNKHKVQAITEGFENCWEGGDELKVEEWDLEELMRESSMFPSLD</sequence>
<dbReference type="Proteomes" id="UP000215914">
    <property type="component" value="Chromosome 2"/>
</dbReference>
<dbReference type="GO" id="GO:0045893">
    <property type="term" value="P:positive regulation of DNA-templated transcription"/>
    <property type="evidence" value="ECO:0007669"/>
    <property type="project" value="UniProtKB-ARBA"/>
</dbReference>
<comment type="subcellular location">
    <subcellularLocation>
        <location evidence="1">Nucleus</location>
    </subcellularLocation>
</comment>
<reference evidence="11" key="3">
    <citation type="submission" date="2020-06" db="EMBL/GenBank/DDBJ databases">
        <title>Helianthus annuus Genome sequencing and assembly Release 2.</title>
        <authorList>
            <person name="Gouzy J."/>
            <person name="Langlade N."/>
            <person name="Munos S."/>
        </authorList>
    </citation>
    <scope>NUCLEOTIDE SEQUENCE</scope>
    <source>
        <tissue evidence="11">Leaves</tissue>
    </source>
</reference>
<dbReference type="InterPro" id="IPR001005">
    <property type="entry name" value="SANT/Myb"/>
</dbReference>
<dbReference type="PANTHER" id="PTHR47997:SF73">
    <property type="entry name" value="TRANSCRIPTION FACTOR MYB83-LIKE"/>
    <property type="match status" value="1"/>
</dbReference>
<evidence type="ECO:0000256" key="3">
    <source>
        <dbReference type="ARBA" id="ARBA00023015"/>
    </source>
</evidence>
<reference evidence="12" key="2">
    <citation type="submission" date="2017-02" db="EMBL/GenBank/DDBJ databases">
        <title>Sunflower complete genome.</title>
        <authorList>
            <person name="Langlade N."/>
            <person name="Munos S."/>
        </authorList>
    </citation>
    <scope>NUCLEOTIDE SEQUENCE [LARGE SCALE GENOMIC DNA]</scope>
    <source>
        <tissue evidence="12">Leaves</tissue>
    </source>
</reference>
<dbReference type="InterPro" id="IPR017930">
    <property type="entry name" value="Myb_dom"/>
</dbReference>
<evidence type="ECO:0000259" key="9">
    <source>
        <dbReference type="PROSITE" id="PS50090"/>
    </source>
</evidence>
<evidence type="ECO:0000256" key="2">
    <source>
        <dbReference type="ARBA" id="ARBA00022737"/>
    </source>
</evidence>
<dbReference type="PROSITE" id="PS50090">
    <property type="entry name" value="MYB_LIKE"/>
    <property type="match status" value="2"/>
</dbReference>
<dbReference type="OrthoDB" id="2143914at2759"/>
<feature type="compositionally biased region" description="Polar residues" evidence="8">
    <location>
        <begin position="11"/>
        <end position="21"/>
    </location>
</feature>
<dbReference type="PANTHER" id="PTHR47997">
    <property type="entry name" value="MYB DOMAIN PROTEIN 55"/>
    <property type="match status" value="1"/>
</dbReference>
<dbReference type="SUPFAM" id="SSF46689">
    <property type="entry name" value="Homeodomain-like"/>
    <property type="match status" value="1"/>
</dbReference>
<feature type="domain" description="HTH myb-type" evidence="10">
    <location>
        <begin position="25"/>
        <end position="77"/>
    </location>
</feature>
<accession>A0A251VKX8</accession>
<dbReference type="InParanoid" id="A0A251VKX8"/>
<feature type="compositionally biased region" description="Low complexity" evidence="8">
    <location>
        <begin position="135"/>
        <end position="149"/>
    </location>
</feature>
<gene>
    <name evidence="12" type="primary">MYB83</name>
    <name evidence="12" type="ORF">HannXRQ_Chr02g0056181</name>
    <name evidence="11" type="ORF">HanXRQr2_Chr02g0082621</name>
</gene>
<dbReference type="SMART" id="SM00717">
    <property type="entry name" value="SANT"/>
    <property type="match status" value="2"/>
</dbReference>
<dbReference type="STRING" id="4232.A0A251VKX8"/>
<feature type="region of interest" description="Disordered" evidence="8">
    <location>
        <begin position="131"/>
        <end position="160"/>
    </location>
</feature>
<evidence type="ECO:0000256" key="8">
    <source>
        <dbReference type="SAM" id="MobiDB-lite"/>
    </source>
</evidence>
<dbReference type="OMA" id="DPAGSCV"/>
<feature type="region of interest" description="Disordered" evidence="8">
    <location>
        <begin position="1"/>
        <end position="21"/>
    </location>
</feature>
<dbReference type="GO" id="GO:2000652">
    <property type="term" value="P:regulation of secondary cell wall biogenesis"/>
    <property type="evidence" value="ECO:0007669"/>
    <property type="project" value="UniProtKB-ARBA"/>
</dbReference>
<keyword evidence="5" id="KW-0010">Activator</keyword>
<dbReference type="FunFam" id="1.10.10.60:FF:000269">
    <property type="entry name" value="Transcription factor MYB46"/>
    <property type="match status" value="1"/>
</dbReference>
<keyword evidence="2" id="KW-0677">Repeat</keyword>
<evidence type="ECO:0000313" key="13">
    <source>
        <dbReference type="Proteomes" id="UP000215914"/>
    </source>
</evidence>
<feature type="domain" description="Myb-like" evidence="9">
    <location>
        <begin position="25"/>
        <end position="77"/>
    </location>
</feature>
<reference evidence="11 13" key="1">
    <citation type="journal article" date="2017" name="Nature">
        <title>The sunflower genome provides insights into oil metabolism, flowering and Asterid evolution.</title>
        <authorList>
            <person name="Badouin H."/>
            <person name="Gouzy J."/>
            <person name="Grassa C.J."/>
            <person name="Murat F."/>
            <person name="Staton S.E."/>
            <person name="Cottret L."/>
            <person name="Lelandais-Briere C."/>
            <person name="Owens G.L."/>
            <person name="Carrere S."/>
            <person name="Mayjonade B."/>
            <person name="Legrand L."/>
            <person name="Gill N."/>
            <person name="Kane N.C."/>
            <person name="Bowers J.E."/>
            <person name="Hubner S."/>
            <person name="Bellec A."/>
            <person name="Berard A."/>
            <person name="Berges H."/>
            <person name="Blanchet N."/>
            <person name="Boniface M.C."/>
            <person name="Brunel D."/>
            <person name="Catrice O."/>
            <person name="Chaidir N."/>
            <person name="Claudel C."/>
            <person name="Donnadieu C."/>
            <person name="Faraut T."/>
            <person name="Fievet G."/>
            <person name="Helmstetter N."/>
            <person name="King M."/>
            <person name="Knapp S.J."/>
            <person name="Lai Z."/>
            <person name="Le Paslier M.C."/>
            <person name="Lippi Y."/>
            <person name="Lorenzon L."/>
            <person name="Mandel J.R."/>
            <person name="Marage G."/>
            <person name="Marchand G."/>
            <person name="Marquand E."/>
            <person name="Bret-Mestries E."/>
            <person name="Morien E."/>
            <person name="Nambeesan S."/>
            <person name="Nguyen T."/>
            <person name="Pegot-Espagnet P."/>
            <person name="Pouilly N."/>
            <person name="Raftis F."/>
            <person name="Sallet E."/>
            <person name="Schiex T."/>
            <person name="Thomas J."/>
            <person name="Vandecasteele C."/>
            <person name="Vares D."/>
            <person name="Vear F."/>
            <person name="Vautrin S."/>
            <person name="Crespi M."/>
            <person name="Mangin B."/>
            <person name="Burke J.M."/>
            <person name="Salse J."/>
            <person name="Munos S."/>
            <person name="Vincourt P."/>
            <person name="Rieseberg L.H."/>
            <person name="Langlade N.B."/>
        </authorList>
    </citation>
    <scope>NUCLEOTIDE SEQUENCE [LARGE SCALE GENOMIC DNA]</scope>
    <source>
        <strain evidence="13">cv. SF193</strain>
        <tissue evidence="11">Leaves</tissue>
    </source>
</reference>
<dbReference type="InterPro" id="IPR051953">
    <property type="entry name" value="Plant_SW-associated_TFs"/>
</dbReference>
<dbReference type="GO" id="GO:0000976">
    <property type="term" value="F:transcription cis-regulatory region binding"/>
    <property type="evidence" value="ECO:0000318"/>
    <property type="project" value="GO_Central"/>
</dbReference>
<dbReference type="CDD" id="cd00167">
    <property type="entry name" value="SANT"/>
    <property type="match status" value="2"/>
</dbReference>
<evidence type="ECO:0000256" key="5">
    <source>
        <dbReference type="ARBA" id="ARBA00023159"/>
    </source>
</evidence>